<proteinExistence type="predicted"/>
<organism evidence="1">
    <name type="scientific">Arundo donax</name>
    <name type="common">Giant reed</name>
    <name type="synonym">Donax arundinaceus</name>
    <dbReference type="NCBI Taxonomy" id="35708"/>
    <lineage>
        <taxon>Eukaryota</taxon>
        <taxon>Viridiplantae</taxon>
        <taxon>Streptophyta</taxon>
        <taxon>Embryophyta</taxon>
        <taxon>Tracheophyta</taxon>
        <taxon>Spermatophyta</taxon>
        <taxon>Magnoliopsida</taxon>
        <taxon>Liliopsida</taxon>
        <taxon>Poales</taxon>
        <taxon>Poaceae</taxon>
        <taxon>PACMAD clade</taxon>
        <taxon>Arundinoideae</taxon>
        <taxon>Arundineae</taxon>
        <taxon>Arundo</taxon>
    </lineage>
</organism>
<dbReference type="AlphaFoldDB" id="A0A0A9ACZ9"/>
<reference evidence="1" key="1">
    <citation type="submission" date="2014-09" db="EMBL/GenBank/DDBJ databases">
        <authorList>
            <person name="Magalhaes I.L.F."/>
            <person name="Oliveira U."/>
            <person name="Santos F.R."/>
            <person name="Vidigal T.H.D.A."/>
            <person name="Brescovit A.D."/>
            <person name="Santos A.J."/>
        </authorList>
    </citation>
    <scope>NUCLEOTIDE SEQUENCE</scope>
    <source>
        <tissue evidence="1">Shoot tissue taken approximately 20 cm above the soil surface</tissue>
    </source>
</reference>
<dbReference type="EMBL" id="GBRH01248914">
    <property type="protein sequence ID" value="JAD48981.1"/>
    <property type="molecule type" value="Transcribed_RNA"/>
</dbReference>
<protein>
    <submittedName>
        <fullName evidence="1">BLH8</fullName>
    </submittedName>
</protein>
<name>A0A0A9ACZ9_ARUDO</name>
<evidence type="ECO:0000313" key="1">
    <source>
        <dbReference type="EMBL" id="JAD48981.1"/>
    </source>
</evidence>
<accession>A0A0A9ACZ9</accession>
<reference evidence="1" key="2">
    <citation type="journal article" date="2015" name="Data Brief">
        <title>Shoot transcriptome of the giant reed, Arundo donax.</title>
        <authorList>
            <person name="Barrero R.A."/>
            <person name="Guerrero F.D."/>
            <person name="Moolhuijzen P."/>
            <person name="Goolsby J.A."/>
            <person name="Tidwell J."/>
            <person name="Bellgard S.E."/>
            <person name="Bellgard M.I."/>
        </authorList>
    </citation>
    <scope>NUCLEOTIDE SEQUENCE</scope>
    <source>
        <tissue evidence="1">Shoot tissue taken approximately 20 cm above the soil surface</tissue>
    </source>
</reference>
<sequence>MGLHSRTRALMNQLHTWFRERPVSR</sequence>